<evidence type="ECO:0000313" key="1">
    <source>
        <dbReference type="EMBL" id="MPC25557.1"/>
    </source>
</evidence>
<sequence>MERPAPQSRVAWCGTVPVAACWCRASVAEGGRLAQCGAQLSVVVAVWGTEQFLLPCHRTSVVHNRNCVPKCSV</sequence>
<reference evidence="1 2" key="1">
    <citation type="submission" date="2019-05" db="EMBL/GenBank/DDBJ databases">
        <title>Another draft genome of Portunus trituberculatus and its Hox gene families provides insights of decapod evolution.</title>
        <authorList>
            <person name="Jeong J.-H."/>
            <person name="Song I."/>
            <person name="Kim S."/>
            <person name="Choi T."/>
            <person name="Kim D."/>
            <person name="Ryu S."/>
            <person name="Kim W."/>
        </authorList>
    </citation>
    <scope>NUCLEOTIDE SEQUENCE [LARGE SCALE GENOMIC DNA]</scope>
    <source>
        <tissue evidence="1">Muscle</tissue>
    </source>
</reference>
<comment type="caution">
    <text evidence="1">The sequence shown here is derived from an EMBL/GenBank/DDBJ whole genome shotgun (WGS) entry which is preliminary data.</text>
</comment>
<evidence type="ECO:0000313" key="2">
    <source>
        <dbReference type="Proteomes" id="UP000324222"/>
    </source>
</evidence>
<proteinExistence type="predicted"/>
<dbReference type="AlphaFoldDB" id="A0A5B7DWZ2"/>
<dbReference type="EMBL" id="VSRR010001478">
    <property type="protein sequence ID" value="MPC25557.1"/>
    <property type="molecule type" value="Genomic_DNA"/>
</dbReference>
<gene>
    <name evidence="1" type="ORF">E2C01_018675</name>
</gene>
<organism evidence="1 2">
    <name type="scientific">Portunus trituberculatus</name>
    <name type="common">Swimming crab</name>
    <name type="synonym">Neptunus trituberculatus</name>
    <dbReference type="NCBI Taxonomy" id="210409"/>
    <lineage>
        <taxon>Eukaryota</taxon>
        <taxon>Metazoa</taxon>
        <taxon>Ecdysozoa</taxon>
        <taxon>Arthropoda</taxon>
        <taxon>Crustacea</taxon>
        <taxon>Multicrustacea</taxon>
        <taxon>Malacostraca</taxon>
        <taxon>Eumalacostraca</taxon>
        <taxon>Eucarida</taxon>
        <taxon>Decapoda</taxon>
        <taxon>Pleocyemata</taxon>
        <taxon>Brachyura</taxon>
        <taxon>Eubrachyura</taxon>
        <taxon>Portunoidea</taxon>
        <taxon>Portunidae</taxon>
        <taxon>Portuninae</taxon>
        <taxon>Portunus</taxon>
    </lineage>
</organism>
<name>A0A5B7DWZ2_PORTR</name>
<protein>
    <submittedName>
        <fullName evidence="1">Uncharacterized protein</fullName>
    </submittedName>
</protein>
<accession>A0A5B7DWZ2</accession>
<dbReference type="Proteomes" id="UP000324222">
    <property type="component" value="Unassembled WGS sequence"/>
</dbReference>
<keyword evidence="2" id="KW-1185">Reference proteome</keyword>